<evidence type="ECO:0000259" key="19">
    <source>
        <dbReference type="Pfam" id="PF01331"/>
    </source>
</evidence>
<evidence type="ECO:0000256" key="5">
    <source>
        <dbReference type="ARBA" id="ARBA00022664"/>
    </source>
</evidence>
<dbReference type="STRING" id="2316362.A0A4Q2DME1"/>
<accession>A0A4Q2DME1</accession>
<evidence type="ECO:0000256" key="13">
    <source>
        <dbReference type="ARBA" id="ARBA00030702"/>
    </source>
</evidence>
<evidence type="ECO:0000259" key="20">
    <source>
        <dbReference type="Pfam" id="PF03919"/>
    </source>
</evidence>
<protein>
    <recommendedName>
        <fullName evidence="4 16">mRNA-capping enzyme subunit alpha</fullName>
        <ecNumber evidence="3 16">2.7.7.50</ecNumber>
    </recommendedName>
    <alternativeName>
        <fullName evidence="12 16">GTP--RNA guanylyltransferase</fullName>
    </alternativeName>
    <alternativeName>
        <fullName evidence="13 16">mRNA guanylyltransferase</fullName>
    </alternativeName>
</protein>
<keyword evidence="10 16" id="KW-0342">GTP-binding</keyword>
<feature type="domain" description="mRNA capping enzyme adenylation" evidence="19">
    <location>
        <begin position="42"/>
        <end position="237"/>
    </location>
</feature>
<comment type="catalytic activity">
    <reaction evidence="14">
        <text>a 5'-end diphospho-ribonucleoside in mRNA + GTP + H(+) = a 5'-end (5'-triphosphoguanosine)-ribonucleoside in mRNA + diphosphate</text>
        <dbReference type="Rhea" id="RHEA:67012"/>
        <dbReference type="Rhea" id="RHEA-COMP:17165"/>
        <dbReference type="Rhea" id="RHEA-COMP:17166"/>
        <dbReference type="ChEBI" id="CHEBI:15378"/>
        <dbReference type="ChEBI" id="CHEBI:33019"/>
        <dbReference type="ChEBI" id="CHEBI:37565"/>
        <dbReference type="ChEBI" id="CHEBI:167616"/>
        <dbReference type="ChEBI" id="CHEBI:167617"/>
        <dbReference type="EC" id="2.7.7.50"/>
    </reaction>
    <physiologicalReaction direction="left-to-right" evidence="14">
        <dbReference type="Rhea" id="RHEA:67013"/>
    </physiologicalReaction>
</comment>
<dbReference type="PIRSF" id="PIRSF036959">
    <property type="entry name" value="mRNA_cap_alpha"/>
    <property type="match status" value="1"/>
</dbReference>
<evidence type="ECO:0000256" key="8">
    <source>
        <dbReference type="ARBA" id="ARBA00022741"/>
    </source>
</evidence>
<evidence type="ECO:0000256" key="3">
    <source>
        <dbReference type="ARBA" id="ARBA00012475"/>
    </source>
</evidence>
<reference evidence="21 22" key="1">
    <citation type="submission" date="2019-01" db="EMBL/GenBank/DDBJ databases">
        <title>Draft genome sequence of Psathyrella aberdarensis IHI B618.</title>
        <authorList>
            <person name="Buettner E."/>
            <person name="Kellner H."/>
        </authorList>
    </citation>
    <scope>NUCLEOTIDE SEQUENCE [LARGE SCALE GENOMIC DNA]</scope>
    <source>
        <strain evidence="21 22">IHI B618</strain>
    </source>
</reference>
<organism evidence="21 22">
    <name type="scientific">Candolleomyces aberdarensis</name>
    <dbReference type="NCBI Taxonomy" id="2316362"/>
    <lineage>
        <taxon>Eukaryota</taxon>
        <taxon>Fungi</taxon>
        <taxon>Dikarya</taxon>
        <taxon>Basidiomycota</taxon>
        <taxon>Agaricomycotina</taxon>
        <taxon>Agaricomycetes</taxon>
        <taxon>Agaricomycetidae</taxon>
        <taxon>Agaricales</taxon>
        <taxon>Agaricineae</taxon>
        <taxon>Psathyrellaceae</taxon>
        <taxon>Candolleomyces</taxon>
    </lineage>
</organism>
<dbReference type="EC" id="2.7.7.50" evidence="3 16"/>
<dbReference type="InterPro" id="IPR017075">
    <property type="entry name" value="mRNA_cap_enzyme_alpha"/>
</dbReference>
<evidence type="ECO:0000256" key="14">
    <source>
        <dbReference type="ARBA" id="ARBA00044624"/>
    </source>
</evidence>
<keyword evidence="22" id="KW-1185">Reference proteome</keyword>
<sequence>MSSSVPDLPGKLVSRFSEQEKWLKGHVARLCGLEHERFPGSQPVSFGVKDLLKLEQSDFWVCEKSDGVRVLFLIAYDPASNTQAVFLIDRHNSYREITGFCFPHHEDPRQNLRNSLIDGELVLDTDRKTGQKTLRFLAFDCLVIDDQNVMSKTLDKRYGRLKEWFFRPYNRMKQDHPQMAELQPFDIKVKDINLAYHVDKVFNVDIPNLQHGNDGLIYTCVSTPYLPATDQNILKWKPPSENSIDFKLVLRFPPSPNNPKEPDFLAKPFFLLYIWHGGERNNAKYEHYDYMRVTDGEWEALKRTGEQIDDRIVEVHWDPTVDGWKMMRFRDDKPHGNHSSVVENIIQSIADGVEKDALLARSNAIRNAWKVRQGQPPGPPPPQHAAPAQRGPGPQPPPTAQYQQSRQQEVKPRPVPALHTVIRYGPLAPSPWSKVAGPATVCGMRR</sequence>
<keyword evidence="8 16" id="KW-0547">Nucleotide-binding</keyword>
<proteinExistence type="inferred from homology"/>
<feature type="region of interest" description="Disordered" evidence="18">
    <location>
        <begin position="371"/>
        <end position="446"/>
    </location>
</feature>
<dbReference type="Proteomes" id="UP000290288">
    <property type="component" value="Unassembled WGS sequence"/>
</dbReference>
<comment type="similarity">
    <text evidence="2 16">Belongs to the eukaryotic GTase family.</text>
</comment>
<evidence type="ECO:0000256" key="16">
    <source>
        <dbReference type="PIRNR" id="PIRNR036959"/>
    </source>
</evidence>
<evidence type="ECO:0000256" key="12">
    <source>
        <dbReference type="ARBA" id="ARBA00029909"/>
    </source>
</evidence>
<evidence type="ECO:0000313" key="22">
    <source>
        <dbReference type="Proteomes" id="UP000290288"/>
    </source>
</evidence>
<dbReference type="GO" id="GO:0005524">
    <property type="term" value="F:ATP binding"/>
    <property type="evidence" value="ECO:0007669"/>
    <property type="project" value="InterPro"/>
</dbReference>
<evidence type="ECO:0000256" key="17">
    <source>
        <dbReference type="PIRSR" id="PIRSR036959-1"/>
    </source>
</evidence>
<dbReference type="GO" id="GO:0004484">
    <property type="term" value="F:mRNA guanylyltransferase activity"/>
    <property type="evidence" value="ECO:0007669"/>
    <property type="project" value="UniProtKB-EC"/>
</dbReference>
<evidence type="ECO:0000256" key="1">
    <source>
        <dbReference type="ARBA" id="ARBA00004123"/>
    </source>
</evidence>
<dbReference type="GO" id="GO:0005525">
    <property type="term" value="F:GTP binding"/>
    <property type="evidence" value="ECO:0007669"/>
    <property type="project" value="UniProtKB-KW"/>
</dbReference>
<evidence type="ECO:0000256" key="4">
    <source>
        <dbReference type="ARBA" id="ARBA00019171"/>
    </source>
</evidence>
<comment type="function">
    <text evidence="16">Second step of mRNA capping. Transfer of the GMP moiety of GTP to the 5'-end of RNA via an enzyme-GMP covalent reaction intermediate.</text>
</comment>
<evidence type="ECO:0000256" key="15">
    <source>
        <dbReference type="ARBA" id="ARBA00047082"/>
    </source>
</evidence>
<dbReference type="Gene3D" id="3.30.470.30">
    <property type="entry name" value="DNA ligase/mRNA capping enzyme"/>
    <property type="match status" value="1"/>
</dbReference>
<dbReference type="OrthoDB" id="200924at2759"/>
<keyword evidence="7 16" id="KW-0548">Nucleotidyltransferase</keyword>
<dbReference type="SUPFAM" id="SSF56091">
    <property type="entry name" value="DNA ligase/mRNA capping enzyme, catalytic domain"/>
    <property type="match status" value="1"/>
</dbReference>
<evidence type="ECO:0000313" key="21">
    <source>
        <dbReference type="EMBL" id="RXW20461.1"/>
    </source>
</evidence>
<dbReference type="CDD" id="cd07895">
    <property type="entry name" value="Adenylation_mRNA_capping"/>
    <property type="match status" value="1"/>
</dbReference>
<name>A0A4Q2DME1_9AGAR</name>
<dbReference type="InterPro" id="IPR012340">
    <property type="entry name" value="NA-bd_OB-fold"/>
</dbReference>
<comment type="subunit">
    <text evidence="15">Heterodimer. The mRNA-capping enzyme is composed of two separate chains alpha and beta, respectively a mRNA guanylyltransferase and an mRNA 5'-triphosphate monophosphatase.</text>
</comment>
<keyword evidence="9 16" id="KW-0506">mRNA capping</keyword>
<keyword evidence="5 16" id="KW-0507">mRNA processing</keyword>
<feature type="active site" description="N6-GMP-lysine intermediate" evidence="17">
    <location>
        <position position="64"/>
    </location>
</feature>
<feature type="domain" description="mRNA capping enzyme C-terminal" evidence="20">
    <location>
        <begin position="241"/>
        <end position="359"/>
    </location>
</feature>
<dbReference type="AlphaFoldDB" id="A0A4Q2DME1"/>
<evidence type="ECO:0000256" key="18">
    <source>
        <dbReference type="SAM" id="MobiDB-lite"/>
    </source>
</evidence>
<comment type="caution">
    <text evidence="21">The sequence shown here is derived from an EMBL/GenBank/DDBJ whole genome shotgun (WGS) entry which is preliminary data.</text>
</comment>
<keyword evidence="11 16" id="KW-0539">Nucleus</keyword>
<dbReference type="PANTHER" id="PTHR10367:SF17">
    <property type="entry name" value="MRNA-CAPPING ENZYME"/>
    <property type="match status" value="1"/>
</dbReference>
<evidence type="ECO:0000256" key="6">
    <source>
        <dbReference type="ARBA" id="ARBA00022679"/>
    </source>
</evidence>
<dbReference type="GO" id="GO:0031533">
    <property type="term" value="C:mRNA capping enzyme complex"/>
    <property type="evidence" value="ECO:0007669"/>
    <property type="project" value="InterPro"/>
</dbReference>
<dbReference type="Pfam" id="PF01331">
    <property type="entry name" value="mRNA_cap_enzyme"/>
    <property type="match status" value="1"/>
</dbReference>
<dbReference type="Pfam" id="PF03919">
    <property type="entry name" value="mRNA_cap_C"/>
    <property type="match status" value="1"/>
</dbReference>
<dbReference type="SUPFAM" id="SSF50249">
    <property type="entry name" value="Nucleic acid-binding proteins"/>
    <property type="match status" value="1"/>
</dbReference>
<comment type="subcellular location">
    <subcellularLocation>
        <location evidence="1 16">Nucleus</location>
    </subcellularLocation>
</comment>
<dbReference type="EMBL" id="SDEE01000148">
    <property type="protein sequence ID" value="RXW20461.1"/>
    <property type="molecule type" value="Genomic_DNA"/>
</dbReference>
<dbReference type="InterPro" id="IPR051029">
    <property type="entry name" value="mRNA_Capping_Enz/RNA_Phosphat"/>
</dbReference>
<dbReference type="InterPro" id="IPR013846">
    <property type="entry name" value="mRNA_cap_enzyme_C"/>
</dbReference>
<gene>
    <name evidence="21" type="ORF">EST38_g5398</name>
</gene>
<evidence type="ECO:0000256" key="11">
    <source>
        <dbReference type="ARBA" id="ARBA00023242"/>
    </source>
</evidence>
<evidence type="ECO:0000256" key="2">
    <source>
        <dbReference type="ARBA" id="ARBA00010237"/>
    </source>
</evidence>
<dbReference type="Gene3D" id="2.40.50.140">
    <property type="entry name" value="Nucleic acid-binding proteins"/>
    <property type="match status" value="1"/>
</dbReference>
<dbReference type="PANTHER" id="PTHR10367">
    <property type="entry name" value="MRNA-CAPPING ENZYME"/>
    <property type="match status" value="1"/>
</dbReference>
<evidence type="ECO:0000256" key="10">
    <source>
        <dbReference type="ARBA" id="ARBA00023134"/>
    </source>
</evidence>
<keyword evidence="6 16" id="KW-0808">Transferase</keyword>
<evidence type="ECO:0000256" key="7">
    <source>
        <dbReference type="ARBA" id="ARBA00022695"/>
    </source>
</evidence>
<evidence type="ECO:0000256" key="9">
    <source>
        <dbReference type="ARBA" id="ARBA00023042"/>
    </source>
</evidence>
<dbReference type="InterPro" id="IPR001339">
    <property type="entry name" value="mRNA_cap_enzyme_adenylation"/>
</dbReference>
<dbReference type="GO" id="GO:0006370">
    <property type="term" value="P:7-methylguanosine mRNA capping"/>
    <property type="evidence" value="ECO:0007669"/>
    <property type="project" value="UniProtKB-KW"/>
</dbReference>